<organism evidence="1 2">
    <name type="scientific">Gemella haemolysans M341</name>
    <dbReference type="NCBI Taxonomy" id="562981"/>
    <lineage>
        <taxon>Bacteria</taxon>
        <taxon>Bacillati</taxon>
        <taxon>Bacillota</taxon>
        <taxon>Bacilli</taxon>
        <taxon>Bacillales</taxon>
        <taxon>Gemellaceae</taxon>
        <taxon>Gemella</taxon>
    </lineage>
</organism>
<proteinExistence type="predicted"/>
<evidence type="ECO:0000313" key="1">
    <source>
        <dbReference type="EMBL" id="EGF87485.1"/>
    </source>
</evidence>
<comment type="caution">
    <text evidence="1">The sequence shown here is derived from an EMBL/GenBank/DDBJ whole genome shotgun (WGS) entry which is preliminary data.</text>
</comment>
<protein>
    <submittedName>
        <fullName evidence="1">Uncharacterized protein</fullName>
    </submittedName>
</protein>
<dbReference type="RefSeq" id="WP_003146258.1">
    <property type="nucleotide sequence ID" value="NZ_GL883582.1"/>
</dbReference>
<dbReference type="Proteomes" id="UP000004773">
    <property type="component" value="Unassembled WGS sequence"/>
</dbReference>
<evidence type="ECO:0000313" key="2">
    <source>
        <dbReference type="Proteomes" id="UP000004773"/>
    </source>
</evidence>
<dbReference type="AlphaFoldDB" id="A0AA87DV49"/>
<gene>
    <name evidence="1" type="ORF">HMPREF0428_00360</name>
</gene>
<name>A0AA87DV49_9BACL</name>
<dbReference type="EMBL" id="ACRO01000003">
    <property type="protein sequence ID" value="EGF87485.1"/>
    <property type="molecule type" value="Genomic_DNA"/>
</dbReference>
<accession>A0AA87DV49</accession>
<sequence length="89" mass="10283">MSENNGKLSSSMGTGGSTVQVIKTNDGIEIQTLDYNKPVGQRDFKTVKKATYKEIKEKITQKDLDRINSMIEQYKKTKSYRENKYRIKD</sequence>
<reference evidence="1 2" key="1">
    <citation type="submission" date="2011-03" db="EMBL/GenBank/DDBJ databases">
        <title>The Genome Sequence of Gemella haemolysans M341.</title>
        <authorList>
            <consortium name="The Broad Institute Genome Sequencing Platform"/>
            <consortium name="The Broad Institute Genome Sequencing Center for Infectious Disease"/>
            <person name="Earl A."/>
            <person name="Ward D."/>
            <person name="Feldgarden M."/>
            <person name="Gevers D."/>
            <person name="Sibley C.D."/>
            <person name="Field T.R."/>
            <person name="Grinwis M."/>
            <person name="Eshaghurshan C.S."/>
            <person name="Surette M.G."/>
            <person name="Young S.K."/>
            <person name="Zeng Q."/>
            <person name="Gargeya S."/>
            <person name="Fitzgerald M."/>
            <person name="Haas B."/>
            <person name="Abouelleil A."/>
            <person name="Alvarado L."/>
            <person name="Arachchi H.M."/>
            <person name="Berlin A."/>
            <person name="Brown A."/>
            <person name="Chapman S.B."/>
            <person name="Chen Z."/>
            <person name="Dunbar C."/>
            <person name="Freedman E."/>
            <person name="Gearin G."/>
            <person name="Gellesch M."/>
            <person name="Goldberg J."/>
            <person name="Griggs A."/>
            <person name="Gujja S."/>
            <person name="Heilman E.R."/>
            <person name="Heiman D."/>
            <person name="Howarth C."/>
            <person name="Larson L."/>
            <person name="Lui A."/>
            <person name="MacDonald P.J.P."/>
            <person name="Mehta T."/>
            <person name="Montmayeur A."/>
            <person name="Murphy C."/>
            <person name="Neiman D."/>
            <person name="Pearson M."/>
            <person name="Priest M."/>
            <person name="Roberts A."/>
            <person name="Saif S."/>
            <person name="Shea T."/>
            <person name="Shenoy N."/>
            <person name="Sisk P."/>
            <person name="Stolte C."/>
            <person name="Sykes S."/>
            <person name="White J."/>
            <person name="Yandava C."/>
            <person name="Wortman J."/>
            <person name="Nusbaum C."/>
            <person name="Birren B."/>
        </authorList>
    </citation>
    <scope>NUCLEOTIDE SEQUENCE [LARGE SCALE GENOMIC DNA]</scope>
    <source>
        <strain evidence="1 2">M341</strain>
    </source>
</reference>